<dbReference type="SUPFAM" id="SSF50729">
    <property type="entry name" value="PH domain-like"/>
    <property type="match status" value="1"/>
</dbReference>
<dbReference type="PANTHER" id="PTHR15832:SF2">
    <property type="entry name" value="SH2 DOMAIN-CONTAINING PROTEIN"/>
    <property type="match status" value="1"/>
</dbReference>
<reference evidence="7" key="1">
    <citation type="submission" date="2022-11" db="UniProtKB">
        <authorList>
            <consortium name="WormBaseParasite"/>
        </authorList>
    </citation>
    <scope>IDENTIFICATION</scope>
</reference>
<proteinExistence type="predicted"/>
<accession>A0A915BH83</accession>
<dbReference type="CDD" id="cd00173">
    <property type="entry name" value="SH2"/>
    <property type="match status" value="1"/>
</dbReference>
<keyword evidence="1 2" id="KW-0727">SH2 domain</keyword>
<dbReference type="InterPro" id="IPR036860">
    <property type="entry name" value="SH2_dom_sf"/>
</dbReference>
<dbReference type="PANTHER" id="PTHR15832">
    <property type="entry name" value="SHC (SRC HOMOLOGY DOMAIN C-TERMINAL) ADAPTOR HOMOLOG"/>
    <property type="match status" value="1"/>
</dbReference>
<dbReference type="InterPro" id="IPR006020">
    <property type="entry name" value="PTB/PI_dom"/>
</dbReference>
<evidence type="ECO:0000259" key="4">
    <source>
        <dbReference type="PROSITE" id="PS01179"/>
    </source>
</evidence>
<dbReference type="AlphaFoldDB" id="A0A915BH83"/>
<dbReference type="Gene3D" id="2.30.29.30">
    <property type="entry name" value="Pleckstrin-homology domain (PH domain)/Phosphotyrosine-binding domain (PTB)"/>
    <property type="match status" value="1"/>
</dbReference>
<dbReference type="Pfam" id="PF00640">
    <property type="entry name" value="PID"/>
    <property type="match status" value="1"/>
</dbReference>
<dbReference type="PROSITE" id="PS01179">
    <property type="entry name" value="PID"/>
    <property type="match status" value="1"/>
</dbReference>
<dbReference type="InterPro" id="IPR011993">
    <property type="entry name" value="PH-like_dom_sf"/>
</dbReference>
<evidence type="ECO:0000259" key="5">
    <source>
        <dbReference type="PROSITE" id="PS50001"/>
    </source>
</evidence>
<dbReference type="SMART" id="SM00462">
    <property type="entry name" value="PTB"/>
    <property type="match status" value="1"/>
</dbReference>
<evidence type="ECO:0000313" key="7">
    <source>
        <dbReference type="WBParaSite" id="PgR040_g040_t01"/>
    </source>
</evidence>
<protein>
    <submittedName>
        <fullName evidence="7">SH2 domain-containing protein</fullName>
    </submittedName>
</protein>
<dbReference type="SMART" id="SM00252">
    <property type="entry name" value="SH2"/>
    <property type="match status" value="1"/>
</dbReference>
<keyword evidence="6" id="KW-1185">Reference proteome</keyword>
<dbReference type="SUPFAM" id="SSF55550">
    <property type="entry name" value="SH2 domain"/>
    <property type="match status" value="1"/>
</dbReference>
<dbReference type="Proteomes" id="UP000887569">
    <property type="component" value="Unplaced"/>
</dbReference>
<organism evidence="6 7">
    <name type="scientific">Parascaris univalens</name>
    <name type="common">Nematode worm</name>
    <dbReference type="NCBI Taxonomy" id="6257"/>
    <lineage>
        <taxon>Eukaryota</taxon>
        <taxon>Metazoa</taxon>
        <taxon>Ecdysozoa</taxon>
        <taxon>Nematoda</taxon>
        <taxon>Chromadorea</taxon>
        <taxon>Rhabditida</taxon>
        <taxon>Spirurina</taxon>
        <taxon>Ascaridomorpha</taxon>
        <taxon>Ascaridoidea</taxon>
        <taxon>Ascarididae</taxon>
        <taxon>Parascaris</taxon>
    </lineage>
</organism>
<dbReference type="Gene3D" id="3.30.505.10">
    <property type="entry name" value="SH2 domain"/>
    <property type="match status" value="1"/>
</dbReference>
<evidence type="ECO:0000313" key="6">
    <source>
        <dbReference type="Proteomes" id="UP000887569"/>
    </source>
</evidence>
<feature type="domain" description="PID" evidence="4">
    <location>
        <begin position="67"/>
        <end position="181"/>
    </location>
</feature>
<feature type="region of interest" description="Disordered" evidence="3">
    <location>
        <begin position="298"/>
        <end position="343"/>
    </location>
</feature>
<dbReference type="Pfam" id="PF00017">
    <property type="entry name" value="SH2"/>
    <property type="match status" value="1"/>
</dbReference>
<evidence type="ECO:0000256" key="3">
    <source>
        <dbReference type="SAM" id="MobiDB-lite"/>
    </source>
</evidence>
<dbReference type="InterPro" id="IPR000980">
    <property type="entry name" value="SH2"/>
</dbReference>
<dbReference type="WBParaSite" id="PgR040_g040_t01">
    <property type="protein sequence ID" value="PgR040_g040_t01"/>
    <property type="gene ID" value="PgR040_g040"/>
</dbReference>
<dbReference type="PROSITE" id="PS50001">
    <property type="entry name" value="SH2"/>
    <property type="match status" value="1"/>
</dbReference>
<evidence type="ECO:0000256" key="1">
    <source>
        <dbReference type="ARBA" id="ARBA00022999"/>
    </source>
</evidence>
<name>A0A915BH83_PARUN</name>
<sequence length="502" mass="56730">IVVVECCLEILFKKRGGVKRVASCLFVERNYFPLCAHSPSTGGCALWLHKRSSLSRANNMRSAFALSWNVQWLGSFPVSGTDPDTVSLRLDRFIPKAAPLAVQLSVSVVGVKVCTLEDKQTLLCHSLRRVSCVVGRTERCQVAYIAREPTGETYRRLCHLFYTDAPHQVEEIESVLGNAFQAAAMARAVPSPQLPPKPSHRIIVPPTAHRASMINPSTPTSTPSMFSSSEMNTKQRPIYSSALLHRLFGSKSRADSELFNKENDGANLTKRWRRPVSAVFSQAFHRLSSTSIYNKRFSSADPVPKEKPISTVRPLQDERNEKPPSVIPRAIPRQQIDETPVRNSRLIEPTPTLHFDERLSEWVYPVDDALERQLDQVAYFCKNAPRGEVLKALLTQPEGSFVLRFSESKKKCLALSVRVPFTHNPTGVSHYLIIRNERGFKIKGFNKYFPSIPMLVTHHSVMPELLPCRLVFAHWDKTWKCENNNYDYPPSEDYECSDSPPQ</sequence>
<evidence type="ECO:0000256" key="2">
    <source>
        <dbReference type="PROSITE-ProRule" id="PRU00191"/>
    </source>
</evidence>
<feature type="domain" description="SH2" evidence="5">
    <location>
        <begin position="379"/>
        <end position="474"/>
    </location>
</feature>